<dbReference type="AlphaFoldDB" id="A0AAW5P2D8"/>
<dbReference type="EMBL" id="JANTZM010000001">
    <property type="protein sequence ID" value="MCS4156107.1"/>
    <property type="molecule type" value="Genomic_DNA"/>
</dbReference>
<organism evidence="1 2">
    <name type="scientific">Salinibacter ruber</name>
    <dbReference type="NCBI Taxonomy" id="146919"/>
    <lineage>
        <taxon>Bacteria</taxon>
        <taxon>Pseudomonadati</taxon>
        <taxon>Rhodothermota</taxon>
        <taxon>Rhodothermia</taxon>
        <taxon>Rhodothermales</taxon>
        <taxon>Salinibacteraceae</taxon>
        <taxon>Salinibacter</taxon>
    </lineage>
</organism>
<accession>A0AAW5P2D8</accession>
<evidence type="ECO:0000313" key="2">
    <source>
        <dbReference type="Proteomes" id="UP001155110"/>
    </source>
</evidence>
<evidence type="ECO:0000313" key="1">
    <source>
        <dbReference type="EMBL" id="MCS4156107.1"/>
    </source>
</evidence>
<name>A0AAW5P2D8_9BACT</name>
<protein>
    <submittedName>
        <fullName evidence="1">Uncharacterized protein</fullName>
    </submittedName>
</protein>
<gene>
    <name evidence="1" type="ORF">GGP99_000038</name>
</gene>
<dbReference type="RefSeq" id="WP_259039290.1">
    <property type="nucleotide sequence ID" value="NZ_JANTYX010000001.1"/>
</dbReference>
<proteinExistence type="predicted"/>
<comment type="caution">
    <text evidence="1">The sequence shown here is derived from an EMBL/GenBank/DDBJ whole genome shotgun (WGS) entry which is preliminary data.</text>
</comment>
<sequence length="40" mass="4398">MLNANHPPSGALRPGFGPAKASKIKYVLHYFGHRDFSDEA</sequence>
<reference evidence="1" key="1">
    <citation type="submission" date="2022-08" db="EMBL/GenBank/DDBJ databases">
        <title>Genomic Encyclopedia of Type Strains, Phase V (KMG-V): Genome sequencing to study the core and pangenomes of soil and plant-associated prokaryotes.</title>
        <authorList>
            <person name="Whitman W."/>
        </authorList>
    </citation>
    <scope>NUCLEOTIDE SEQUENCE</scope>
    <source>
        <strain evidence="1">SP3002</strain>
    </source>
</reference>
<dbReference type="Proteomes" id="UP001155110">
    <property type="component" value="Unassembled WGS sequence"/>
</dbReference>